<dbReference type="OrthoDB" id="426718at2759"/>
<dbReference type="EMBL" id="KV722332">
    <property type="protein sequence ID" value="OCH96181.1"/>
    <property type="molecule type" value="Genomic_DNA"/>
</dbReference>
<dbReference type="SUPFAM" id="SSF53474">
    <property type="entry name" value="alpha/beta-Hydrolases"/>
    <property type="match status" value="1"/>
</dbReference>
<evidence type="ECO:0000256" key="2">
    <source>
        <dbReference type="ARBA" id="ARBA00043996"/>
    </source>
</evidence>
<dbReference type="PANTHER" id="PTHR45856">
    <property type="entry name" value="ALPHA/BETA-HYDROLASES SUPERFAMILY PROTEIN"/>
    <property type="match status" value="1"/>
</dbReference>
<dbReference type="AlphaFoldDB" id="A0A8E2DV15"/>
<dbReference type="Gene3D" id="3.40.50.1820">
    <property type="entry name" value="alpha/beta hydrolase"/>
    <property type="match status" value="1"/>
</dbReference>
<keyword evidence="6" id="KW-0378">Hydrolase</keyword>
<name>A0A8E2DV15_9APHY</name>
<keyword evidence="1" id="KW-1015">Disulfide bond</keyword>
<dbReference type="Proteomes" id="UP000250043">
    <property type="component" value="Unassembled WGS sequence"/>
</dbReference>
<protein>
    <submittedName>
        <fullName evidence="6">Alpha/beta-hydrolase</fullName>
    </submittedName>
</protein>
<dbReference type="GO" id="GO:0016787">
    <property type="term" value="F:hydrolase activity"/>
    <property type="evidence" value="ECO:0007669"/>
    <property type="project" value="UniProtKB-KW"/>
</dbReference>
<evidence type="ECO:0000256" key="3">
    <source>
        <dbReference type="ARBA" id="ARBA00047591"/>
    </source>
</evidence>
<dbReference type="PANTHER" id="PTHR45856:SF11">
    <property type="entry name" value="FUNGAL LIPASE-LIKE DOMAIN-CONTAINING PROTEIN"/>
    <property type="match status" value="1"/>
</dbReference>
<comment type="similarity">
    <text evidence="2">Belongs to the AB hydrolase superfamily. Lipase family. Class 3 subfamily.</text>
</comment>
<dbReference type="InterPro" id="IPR002921">
    <property type="entry name" value="Fungal_lipase-type"/>
</dbReference>
<evidence type="ECO:0000256" key="1">
    <source>
        <dbReference type="ARBA" id="ARBA00023157"/>
    </source>
</evidence>
<keyword evidence="7" id="KW-1185">Reference proteome</keyword>
<accession>A0A8E2DV15</accession>
<reference evidence="6 7" key="1">
    <citation type="submission" date="2016-07" db="EMBL/GenBank/DDBJ databases">
        <title>Draft genome of the white-rot fungus Obba rivulosa 3A-2.</title>
        <authorList>
            <consortium name="DOE Joint Genome Institute"/>
            <person name="Miettinen O."/>
            <person name="Riley R."/>
            <person name="Acob R."/>
            <person name="Barry K."/>
            <person name="Cullen D."/>
            <person name="De Vries R."/>
            <person name="Hainaut M."/>
            <person name="Hatakka A."/>
            <person name="Henrissat B."/>
            <person name="Hilden K."/>
            <person name="Kuo R."/>
            <person name="Labutti K."/>
            <person name="Lipzen A."/>
            <person name="Makela M.R."/>
            <person name="Sandor L."/>
            <person name="Spatafora J.W."/>
            <person name="Grigoriev I.V."/>
            <person name="Hibbett D.S."/>
        </authorList>
    </citation>
    <scope>NUCLEOTIDE SEQUENCE [LARGE SCALE GENOMIC DNA]</scope>
    <source>
        <strain evidence="6 7">3A-2</strain>
    </source>
</reference>
<comment type="catalytic activity">
    <reaction evidence="4">
        <text>a monoacylglycerol + H2O = glycerol + a fatty acid + H(+)</text>
        <dbReference type="Rhea" id="RHEA:15245"/>
        <dbReference type="ChEBI" id="CHEBI:15377"/>
        <dbReference type="ChEBI" id="CHEBI:15378"/>
        <dbReference type="ChEBI" id="CHEBI:17408"/>
        <dbReference type="ChEBI" id="CHEBI:17754"/>
        <dbReference type="ChEBI" id="CHEBI:28868"/>
    </reaction>
</comment>
<sequence>MPSWSLFADSKDEDDGLTPAQRYMYATEKGIHFRTMFKFCATQSERTLGPDDLMPASFVTEIAGIGQFAEGAYPLYPPEYIFGNLDLLMKTDFPLEGYDAFPGTKLVSGFKGSVADAAGYVAYRTNTQQLVVAFAGATSITHVMHNIHVSKRKHPAGKGCSVHAGIWSVYSGMRTIARELMVKGLQENDVREVVITGHSMGGALASLFAFDVLDMEGITAKGTSLLILLYGSPRVANAVLADHYRARVAAYEAVHGEGTVREYLVKAYNDGVPSFPPTWLGFRHMTNSQLFYYCGCLLRIPQTESEHGQFTVSKDALDLTKIPDHPRGGHGYYNGRDIEKVVRRVLLFKKMMDSGAPDWEKDYLIHIAKIEREWQQQEG</sequence>
<dbReference type="Pfam" id="PF01764">
    <property type="entry name" value="Lipase_3"/>
    <property type="match status" value="1"/>
</dbReference>
<evidence type="ECO:0000259" key="5">
    <source>
        <dbReference type="Pfam" id="PF01764"/>
    </source>
</evidence>
<gene>
    <name evidence="6" type="ORF">OBBRIDRAFT_883432</name>
</gene>
<dbReference type="GO" id="GO:0006629">
    <property type="term" value="P:lipid metabolic process"/>
    <property type="evidence" value="ECO:0007669"/>
    <property type="project" value="InterPro"/>
</dbReference>
<proteinExistence type="inferred from homology"/>
<evidence type="ECO:0000313" key="6">
    <source>
        <dbReference type="EMBL" id="OCH96181.1"/>
    </source>
</evidence>
<comment type="catalytic activity">
    <reaction evidence="3">
        <text>a diacylglycerol + H2O = a monoacylglycerol + a fatty acid + H(+)</text>
        <dbReference type="Rhea" id="RHEA:32731"/>
        <dbReference type="ChEBI" id="CHEBI:15377"/>
        <dbReference type="ChEBI" id="CHEBI:15378"/>
        <dbReference type="ChEBI" id="CHEBI:17408"/>
        <dbReference type="ChEBI" id="CHEBI:18035"/>
        <dbReference type="ChEBI" id="CHEBI:28868"/>
    </reaction>
</comment>
<organism evidence="6 7">
    <name type="scientific">Obba rivulosa</name>
    <dbReference type="NCBI Taxonomy" id="1052685"/>
    <lineage>
        <taxon>Eukaryota</taxon>
        <taxon>Fungi</taxon>
        <taxon>Dikarya</taxon>
        <taxon>Basidiomycota</taxon>
        <taxon>Agaricomycotina</taxon>
        <taxon>Agaricomycetes</taxon>
        <taxon>Polyporales</taxon>
        <taxon>Gelatoporiaceae</taxon>
        <taxon>Obba</taxon>
    </lineage>
</organism>
<dbReference type="InterPro" id="IPR051218">
    <property type="entry name" value="Sec_MonoDiacylglyc_Lipase"/>
</dbReference>
<dbReference type="InterPro" id="IPR029058">
    <property type="entry name" value="AB_hydrolase_fold"/>
</dbReference>
<evidence type="ECO:0000313" key="7">
    <source>
        <dbReference type="Proteomes" id="UP000250043"/>
    </source>
</evidence>
<dbReference type="CDD" id="cd00519">
    <property type="entry name" value="Lipase_3"/>
    <property type="match status" value="1"/>
</dbReference>
<feature type="domain" description="Fungal lipase-type" evidence="5">
    <location>
        <begin position="131"/>
        <end position="277"/>
    </location>
</feature>
<evidence type="ECO:0000256" key="4">
    <source>
        <dbReference type="ARBA" id="ARBA00048461"/>
    </source>
</evidence>